<evidence type="ECO:0000256" key="1">
    <source>
        <dbReference type="ARBA" id="ARBA00004474"/>
    </source>
</evidence>
<evidence type="ECO:0000313" key="16">
    <source>
        <dbReference type="Proteomes" id="UP000244005"/>
    </source>
</evidence>
<dbReference type="Gene3D" id="3.30.70.150">
    <property type="entry name" value="RuBisCO large subunit, N-terminal domain"/>
    <property type="match status" value="1"/>
</dbReference>
<keyword evidence="8" id="KW-0503">Monooxygenase</keyword>
<evidence type="ECO:0000256" key="13">
    <source>
        <dbReference type="ARBA" id="ARBA00049469"/>
    </source>
</evidence>
<keyword evidence="9" id="KW-0601">Photorespiration</keyword>
<keyword evidence="16" id="KW-1185">Reference proteome</keyword>
<evidence type="ECO:0000256" key="11">
    <source>
        <dbReference type="ARBA" id="ARBA00023300"/>
    </source>
</evidence>
<dbReference type="EMBL" id="KZ772679">
    <property type="protein sequence ID" value="PTQ47718.1"/>
    <property type="molecule type" value="Genomic_DNA"/>
</dbReference>
<dbReference type="GO" id="GO:0016984">
    <property type="term" value="F:ribulose-bisphosphate carboxylase activity"/>
    <property type="evidence" value="ECO:0007669"/>
    <property type="project" value="UniProtKB-EC"/>
</dbReference>
<gene>
    <name evidence="15" type="ORF">MARPO_0007s0124</name>
</gene>
<evidence type="ECO:0000256" key="8">
    <source>
        <dbReference type="ARBA" id="ARBA00023033"/>
    </source>
</evidence>
<dbReference type="InterPro" id="IPR017443">
    <property type="entry name" value="RuBisCO_lsu_fd_N"/>
</dbReference>
<organism evidence="15 16">
    <name type="scientific">Marchantia polymorpha</name>
    <name type="common">Common liverwort</name>
    <name type="synonym">Marchantia aquatica</name>
    <dbReference type="NCBI Taxonomy" id="3197"/>
    <lineage>
        <taxon>Eukaryota</taxon>
        <taxon>Viridiplantae</taxon>
        <taxon>Streptophyta</taxon>
        <taxon>Embryophyta</taxon>
        <taxon>Marchantiophyta</taxon>
        <taxon>Marchantiopsida</taxon>
        <taxon>Marchantiidae</taxon>
        <taxon>Marchantiales</taxon>
        <taxon>Marchantiaceae</taxon>
        <taxon>Marchantia</taxon>
    </lineage>
</organism>
<evidence type="ECO:0000256" key="5">
    <source>
        <dbReference type="ARBA" id="ARBA00022567"/>
    </source>
</evidence>
<comment type="catalytic activity">
    <reaction evidence="12">
        <text>D-ribulose 1,5-bisphosphate + O2 = 2-phosphoglycolate + (2R)-3-phosphoglycerate + 2 H(+)</text>
        <dbReference type="Rhea" id="RHEA:36631"/>
        <dbReference type="ChEBI" id="CHEBI:15378"/>
        <dbReference type="ChEBI" id="CHEBI:15379"/>
        <dbReference type="ChEBI" id="CHEBI:57870"/>
        <dbReference type="ChEBI" id="CHEBI:58033"/>
        <dbReference type="ChEBI" id="CHEBI:58272"/>
    </reaction>
</comment>
<comment type="catalytic activity">
    <reaction evidence="13">
        <text>2 (2R)-3-phosphoglycerate + 2 H(+) = D-ribulose 1,5-bisphosphate + CO2 + H2O</text>
        <dbReference type="Rhea" id="RHEA:23124"/>
        <dbReference type="ChEBI" id="CHEBI:15377"/>
        <dbReference type="ChEBI" id="CHEBI:15378"/>
        <dbReference type="ChEBI" id="CHEBI:16526"/>
        <dbReference type="ChEBI" id="CHEBI:57870"/>
        <dbReference type="ChEBI" id="CHEBI:58272"/>
        <dbReference type="EC" id="4.1.1.39"/>
    </reaction>
</comment>
<dbReference type="SUPFAM" id="SSF54966">
    <property type="entry name" value="RuBisCO, large subunit, small (N-terminal) domain"/>
    <property type="match status" value="1"/>
</dbReference>
<proteinExistence type="inferred from homology"/>
<evidence type="ECO:0000313" key="15">
    <source>
        <dbReference type="EMBL" id="PTQ47718.1"/>
    </source>
</evidence>
<keyword evidence="10" id="KW-0456">Lyase</keyword>
<evidence type="ECO:0000256" key="7">
    <source>
        <dbReference type="ARBA" id="ARBA00023002"/>
    </source>
</evidence>
<sequence length="94" mass="10768">MFTSIVGNVFGFKAIRALRLEDVRIPPAYTKTSLEKPNEKKKIIKREKLMERRSHGIKRHQFQSVAKPVEALTTKLDWSSTNDSIDDEPNLASN</sequence>
<evidence type="ECO:0000256" key="6">
    <source>
        <dbReference type="ARBA" id="ARBA00022640"/>
    </source>
</evidence>
<dbReference type="OrthoDB" id="623809at2759"/>
<feature type="domain" description="Ribulose bisphosphate carboxylase large subunit ferrodoxin-like N-terminal" evidence="14">
    <location>
        <begin position="1"/>
        <end position="29"/>
    </location>
</feature>
<keyword evidence="11" id="KW-0120">Carbon dioxide fixation</keyword>
<evidence type="ECO:0000256" key="9">
    <source>
        <dbReference type="ARBA" id="ARBA00023238"/>
    </source>
</evidence>
<keyword evidence="5" id="KW-0113">Calvin cycle</keyword>
<protein>
    <recommendedName>
        <fullName evidence="4">Ribulose bisphosphate carboxylase large chain</fullName>
        <ecNumber evidence="3">4.1.1.39</ecNumber>
    </recommendedName>
</protein>
<dbReference type="EC" id="4.1.1.39" evidence="3"/>
<evidence type="ECO:0000256" key="2">
    <source>
        <dbReference type="ARBA" id="ARBA00006204"/>
    </source>
</evidence>
<evidence type="ECO:0000259" key="14">
    <source>
        <dbReference type="Pfam" id="PF02788"/>
    </source>
</evidence>
<reference evidence="16" key="1">
    <citation type="journal article" date="2017" name="Cell">
        <title>Insights into land plant evolution garnered from the Marchantia polymorpha genome.</title>
        <authorList>
            <person name="Bowman J.L."/>
            <person name="Kohchi T."/>
            <person name="Yamato K.T."/>
            <person name="Jenkins J."/>
            <person name="Shu S."/>
            <person name="Ishizaki K."/>
            <person name="Yamaoka S."/>
            <person name="Nishihama R."/>
            <person name="Nakamura Y."/>
            <person name="Berger F."/>
            <person name="Adam C."/>
            <person name="Aki S.S."/>
            <person name="Althoff F."/>
            <person name="Araki T."/>
            <person name="Arteaga-Vazquez M.A."/>
            <person name="Balasubrmanian S."/>
            <person name="Barry K."/>
            <person name="Bauer D."/>
            <person name="Boehm C.R."/>
            <person name="Briginshaw L."/>
            <person name="Caballero-Perez J."/>
            <person name="Catarino B."/>
            <person name="Chen F."/>
            <person name="Chiyoda S."/>
            <person name="Chovatia M."/>
            <person name="Davies K.M."/>
            <person name="Delmans M."/>
            <person name="Demura T."/>
            <person name="Dierschke T."/>
            <person name="Dolan L."/>
            <person name="Dorantes-Acosta A.E."/>
            <person name="Eklund D.M."/>
            <person name="Florent S.N."/>
            <person name="Flores-Sandoval E."/>
            <person name="Fujiyama A."/>
            <person name="Fukuzawa H."/>
            <person name="Galik B."/>
            <person name="Grimanelli D."/>
            <person name="Grimwood J."/>
            <person name="Grossniklaus U."/>
            <person name="Hamada T."/>
            <person name="Haseloff J."/>
            <person name="Hetherington A.J."/>
            <person name="Higo A."/>
            <person name="Hirakawa Y."/>
            <person name="Hundley H.N."/>
            <person name="Ikeda Y."/>
            <person name="Inoue K."/>
            <person name="Inoue S.I."/>
            <person name="Ishida S."/>
            <person name="Jia Q."/>
            <person name="Kakita M."/>
            <person name="Kanazawa T."/>
            <person name="Kawai Y."/>
            <person name="Kawashima T."/>
            <person name="Kennedy M."/>
            <person name="Kinose K."/>
            <person name="Kinoshita T."/>
            <person name="Kohara Y."/>
            <person name="Koide E."/>
            <person name="Komatsu K."/>
            <person name="Kopischke S."/>
            <person name="Kubo M."/>
            <person name="Kyozuka J."/>
            <person name="Lagercrantz U."/>
            <person name="Lin S.S."/>
            <person name="Lindquist E."/>
            <person name="Lipzen A.M."/>
            <person name="Lu C.W."/>
            <person name="De Luna E."/>
            <person name="Martienssen R.A."/>
            <person name="Minamino N."/>
            <person name="Mizutani M."/>
            <person name="Mizutani M."/>
            <person name="Mochizuki N."/>
            <person name="Monte I."/>
            <person name="Mosher R."/>
            <person name="Nagasaki H."/>
            <person name="Nakagami H."/>
            <person name="Naramoto S."/>
            <person name="Nishitani K."/>
            <person name="Ohtani M."/>
            <person name="Okamoto T."/>
            <person name="Okumura M."/>
            <person name="Phillips J."/>
            <person name="Pollak B."/>
            <person name="Reinders A."/>
            <person name="Rovekamp M."/>
            <person name="Sano R."/>
            <person name="Sawa S."/>
            <person name="Schmid M.W."/>
            <person name="Shirakawa M."/>
            <person name="Solano R."/>
            <person name="Spunde A."/>
            <person name="Suetsugu N."/>
            <person name="Sugano S."/>
            <person name="Sugiyama A."/>
            <person name="Sun R."/>
            <person name="Suzuki Y."/>
            <person name="Takenaka M."/>
            <person name="Takezawa D."/>
            <person name="Tomogane H."/>
            <person name="Tsuzuki M."/>
            <person name="Ueda T."/>
            <person name="Umeda M."/>
            <person name="Ward J.M."/>
            <person name="Watanabe Y."/>
            <person name="Yazaki K."/>
            <person name="Yokoyama R."/>
            <person name="Yoshitake Y."/>
            <person name="Yotsui I."/>
            <person name="Zachgo S."/>
            <person name="Schmutz J."/>
        </authorList>
    </citation>
    <scope>NUCLEOTIDE SEQUENCE [LARGE SCALE GENOMIC DNA]</scope>
    <source>
        <strain evidence="16">Tak-1</strain>
    </source>
</reference>
<dbReference type="InterPro" id="IPR036422">
    <property type="entry name" value="RuBisCO_lsu_N_sf"/>
</dbReference>
<evidence type="ECO:0000256" key="3">
    <source>
        <dbReference type="ARBA" id="ARBA00012287"/>
    </source>
</evidence>
<keyword evidence="7" id="KW-0560">Oxidoreductase</keyword>
<dbReference type="GO" id="GO:0009853">
    <property type="term" value="P:photorespiration"/>
    <property type="evidence" value="ECO:0007669"/>
    <property type="project" value="UniProtKB-KW"/>
</dbReference>
<keyword evidence="6" id="KW-0934">Plastid</keyword>
<evidence type="ECO:0000256" key="4">
    <source>
        <dbReference type="ARBA" id="ARBA00017725"/>
    </source>
</evidence>
<evidence type="ECO:0000256" key="10">
    <source>
        <dbReference type="ARBA" id="ARBA00023239"/>
    </source>
</evidence>
<comment type="subcellular location">
    <subcellularLocation>
        <location evidence="1">Plastid</location>
    </subcellularLocation>
</comment>
<accession>A0A2R6XNP5</accession>
<dbReference type="GO" id="GO:0009536">
    <property type="term" value="C:plastid"/>
    <property type="evidence" value="ECO:0007669"/>
    <property type="project" value="UniProtKB-SubCell"/>
</dbReference>
<dbReference type="Proteomes" id="UP000244005">
    <property type="component" value="Unassembled WGS sequence"/>
</dbReference>
<dbReference type="AlphaFoldDB" id="A0A2R6XNP5"/>
<dbReference type="GO" id="GO:0019253">
    <property type="term" value="P:reductive pentose-phosphate cycle"/>
    <property type="evidence" value="ECO:0007669"/>
    <property type="project" value="UniProtKB-KW"/>
</dbReference>
<dbReference type="Gramene" id="Mp3g01300.1">
    <property type="protein sequence ID" value="Mp3g01300.1.cds"/>
    <property type="gene ID" value="Mp3g01300"/>
</dbReference>
<name>A0A2R6XNP5_MARPO</name>
<evidence type="ECO:0000256" key="12">
    <source>
        <dbReference type="ARBA" id="ARBA00048059"/>
    </source>
</evidence>
<comment type="similarity">
    <text evidence="2">Belongs to the RuBisCO large chain family. Type I subfamily.</text>
</comment>
<dbReference type="GO" id="GO:0004497">
    <property type="term" value="F:monooxygenase activity"/>
    <property type="evidence" value="ECO:0007669"/>
    <property type="project" value="UniProtKB-KW"/>
</dbReference>
<dbReference type="Pfam" id="PF02788">
    <property type="entry name" value="RuBisCO_large_N"/>
    <property type="match status" value="1"/>
</dbReference>